<feature type="domain" description="Nuclear pore protein Nup188 C-terminal" evidence="1">
    <location>
        <begin position="12"/>
        <end position="269"/>
    </location>
</feature>
<protein>
    <recommendedName>
        <fullName evidence="1">Nuclear pore protein Nup188 C-terminal domain-containing protein</fullName>
    </recommendedName>
</protein>
<proteinExistence type="predicted"/>
<comment type="caution">
    <text evidence="2">The sequence shown here is derived from an EMBL/GenBank/DDBJ whole genome shotgun (WGS) entry which is preliminary data.</text>
</comment>
<dbReference type="AlphaFoldDB" id="A0A8H6F0L1"/>
<dbReference type="Pfam" id="PF18378">
    <property type="entry name" value="Nup188_C"/>
    <property type="match status" value="1"/>
</dbReference>
<dbReference type="GO" id="GO:0017056">
    <property type="term" value="F:structural constituent of nuclear pore"/>
    <property type="evidence" value="ECO:0007669"/>
    <property type="project" value="InterPro"/>
</dbReference>
<sequence>MNFFTNLAESRGCYKPLLKLIYCSLKLIRDASLVLAEYLSLFRDLFNAIVIKGTQILLIEVQNDVYLARTRKNFKSPKMNDRIDDLMIILSVLKVFVGAQFGSILHEEIALSIKENGTINSLLNLYSFAHSIEVNDEFIFARLSLMYLLELMSVNIIAEKVIASGLFLVLLESPISRPIRTGGVSISHGIHYHRLWTNGILPIIITSLFKLGASVVPEVCVVLQLFGKQTQYCIESWSRDSSSSKVSTALVAETSQILLIYDLLKSMDVNEYLKSIENVVIDDTIDMRIFQD</sequence>
<evidence type="ECO:0000259" key="1">
    <source>
        <dbReference type="Pfam" id="PF18378"/>
    </source>
</evidence>
<dbReference type="InterPro" id="IPR041634">
    <property type="entry name" value="Nup188_C"/>
</dbReference>
<evidence type="ECO:0000313" key="3">
    <source>
        <dbReference type="Proteomes" id="UP000536275"/>
    </source>
</evidence>
<accession>A0A8H6F0L1</accession>
<gene>
    <name evidence="2" type="ORF">FOB64_005806</name>
</gene>
<dbReference type="InterPro" id="IPR044840">
    <property type="entry name" value="Nup188"/>
</dbReference>
<reference evidence="2 3" key="1">
    <citation type="submission" date="2020-03" db="EMBL/GenBank/DDBJ databases">
        <title>FDA dAtabase for Regulatory Grade micrObial Sequences (FDA-ARGOS): Supporting development and validation of Infectious Disease Dx tests.</title>
        <authorList>
            <person name="Campos J."/>
            <person name="Goldberg B."/>
            <person name="Tallon L."/>
            <person name="Sadzewicz L."/>
            <person name="Vavikolanu K."/>
            <person name="Mehta A."/>
            <person name="Aluvathingal J."/>
            <person name="Nadendla S."/>
            <person name="Nandy P."/>
            <person name="Geyer C."/>
            <person name="Yan Y."/>
            <person name="Sichtig H."/>
        </authorList>
    </citation>
    <scope>NUCLEOTIDE SEQUENCE [LARGE SCALE GENOMIC DNA]</scope>
    <source>
        <strain evidence="2 3">FDAARGOS_656</strain>
    </source>
</reference>
<dbReference type="GO" id="GO:0044611">
    <property type="term" value="C:nuclear pore inner ring"/>
    <property type="evidence" value="ECO:0007669"/>
    <property type="project" value="TreeGrafter"/>
</dbReference>
<dbReference type="EMBL" id="JABWAD010000061">
    <property type="protein sequence ID" value="KAF6062752.1"/>
    <property type="molecule type" value="Genomic_DNA"/>
</dbReference>
<evidence type="ECO:0000313" key="2">
    <source>
        <dbReference type="EMBL" id="KAF6062752.1"/>
    </source>
</evidence>
<dbReference type="GO" id="GO:0006405">
    <property type="term" value="P:RNA export from nucleus"/>
    <property type="evidence" value="ECO:0007669"/>
    <property type="project" value="TreeGrafter"/>
</dbReference>
<name>A0A8H6F0L1_CANAX</name>
<organism evidence="2 3">
    <name type="scientific">Candida albicans</name>
    <name type="common">Yeast</name>
    <dbReference type="NCBI Taxonomy" id="5476"/>
    <lineage>
        <taxon>Eukaryota</taxon>
        <taxon>Fungi</taxon>
        <taxon>Dikarya</taxon>
        <taxon>Ascomycota</taxon>
        <taxon>Saccharomycotina</taxon>
        <taxon>Pichiomycetes</taxon>
        <taxon>Debaryomycetaceae</taxon>
        <taxon>Candida/Lodderomyces clade</taxon>
        <taxon>Candida</taxon>
    </lineage>
</organism>
<dbReference type="GO" id="GO:0006606">
    <property type="term" value="P:protein import into nucleus"/>
    <property type="evidence" value="ECO:0007669"/>
    <property type="project" value="TreeGrafter"/>
</dbReference>
<dbReference type="Proteomes" id="UP000536275">
    <property type="component" value="Unassembled WGS sequence"/>
</dbReference>
<dbReference type="PANTHER" id="PTHR31431:SF1">
    <property type="entry name" value="NUCLEOPORIN NUP188"/>
    <property type="match status" value="1"/>
</dbReference>
<dbReference type="Gene3D" id="1.25.10.70">
    <property type="match status" value="1"/>
</dbReference>
<dbReference type="PANTHER" id="PTHR31431">
    <property type="entry name" value="NUCLEOPORIN NUP188 HOMOLOG"/>
    <property type="match status" value="1"/>
</dbReference>